<sequence>MGVPRKIVMIDLMGRRRTIGRGSESRRYRSRVNWNNIQRYKCKDYGHVRGAGSASERCSRVKGAAKRREKCEGVFLLGLPSREKEKGCSLEAPGGCNSIGLRG</sequence>
<keyword evidence="2" id="KW-1185">Reference proteome</keyword>
<accession>A0AAD7L552</accession>
<dbReference type="Proteomes" id="UP001163823">
    <property type="component" value="Chromosome 11"/>
</dbReference>
<comment type="caution">
    <text evidence="1">The sequence shown here is derived from an EMBL/GenBank/DDBJ whole genome shotgun (WGS) entry which is preliminary data.</text>
</comment>
<name>A0AAD7L552_QUISA</name>
<gene>
    <name evidence="1" type="ORF">O6P43_027521</name>
</gene>
<organism evidence="1 2">
    <name type="scientific">Quillaja saponaria</name>
    <name type="common">Soap bark tree</name>
    <dbReference type="NCBI Taxonomy" id="32244"/>
    <lineage>
        <taxon>Eukaryota</taxon>
        <taxon>Viridiplantae</taxon>
        <taxon>Streptophyta</taxon>
        <taxon>Embryophyta</taxon>
        <taxon>Tracheophyta</taxon>
        <taxon>Spermatophyta</taxon>
        <taxon>Magnoliopsida</taxon>
        <taxon>eudicotyledons</taxon>
        <taxon>Gunneridae</taxon>
        <taxon>Pentapetalae</taxon>
        <taxon>rosids</taxon>
        <taxon>fabids</taxon>
        <taxon>Fabales</taxon>
        <taxon>Quillajaceae</taxon>
        <taxon>Quillaja</taxon>
    </lineage>
</organism>
<evidence type="ECO:0000313" key="1">
    <source>
        <dbReference type="EMBL" id="KAJ7951482.1"/>
    </source>
</evidence>
<reference evidence="1" key="1">
    <citation type="journal article" date="2023" name="Science">
        <title>Elucidation of the pathway for biosynthesis of saponin adjuvants from the soapbark tree.</title>
        <authorList>
            <person name="Reed J."/>
            <person name="Orme A."/>
            <person name="El-Demerdash A."/>
            <person name="Owen C."/>
            <person name="Martin L.B.B."/>
            <person name="Misra R.C."/>
            <person name="Kikuchi S."/>
            <person name="Rejzek M."/>
            <person name="Martin A.C."/>
            <person name="Harkess A."/>
            <person name="Leebens-Mack J."/>
            <person name="Louveau T."/>
            <person name="Stephenson M.J."/>
            <person name="Osbourn A."/>
        </authorList>
    </citation>
    <scope>NUCLEOTIDE SEQUENCE</scope>
    <source>
        <strain evidence="1">S10</strain>
    </source>
</reference>
<dbReference type="KEGG" id="qsa:O6P43_027521"/>
<protein>
    <submittedName>
        <fullName evidence="1">Uncharacterized protein</fullName>
    </submittedName>
</protein>
<dbReference type="AlphaFoldDB" id="A0AAD7L552"/>
<dbReference type="EMBL" id="JARAOO010000011">
    <property type="protein sequence ID" value="KAJ7951482.1"/>
    <property type="molecule type" value="Genomic_DNA"/>
</dbReference>
<proteinExistence type="predicted"/>
<evidence type="ECO:0000313" key="2">
    <source>
        <dbReference type="Proteomes" id="UP001163823"/>
    </source>
</evidence>